<keyword evidence="3" id="KW-1185">Reference proteome</keyword>
<dbReference type="Proteomes" id="UP000824540">
    <property type="component" value="Unassembled WGS sequence"/>
</dbReference>
<evidence type="ECO:0000313" key="2">
    <source>
        <dbReference type="EMBL" id="KAG9336237.1"/>
    </source>
</evidence>
<dbReference type="AlphaFoldDB" id="A0A8T2NIJ2"/>
<comment type="caution">
    <text evidence="2">The sequence shown here is derived from an EMBL/GenBank/DDBJ whole genome shotgun (WGS) entry which is preliminary data.</text>
</comment>
<dbReference type="InterPro" id="IPR028089">
    <property type="entry name" value="DUF4455"/>
</dbReference>
<reference evidence="2" key="1">
    <citation type="thesis" date="2021" institute="BYU ScholarsArchive" country="Provo, UT, USA">
        <title>Applications of and Algorithms for Genome Assembly and Genomic Analyses with an Emphasis on Marine Teleosts.</title>
        <authorList>
            <person name="Pickett B.D."/>
        </authorList>
    </citation>
    <scope>NUCLEOTIDE SEQUENCE</scope>
    <source>
        <strain evidence="2">HI-2016</strain>
    </source>
</reference>
<dbReference type="EMBL" id="JAFBMS010000102">
    <property type="protein sequence ID" value="KAG9336237.1"/>
    <property type="molecule type" value="Genomic_DNA"/>
</dbReference>
<dbReference type="PANTHER" id="PTHR21444:SF14">
    <property type="entry name" value="COILED-COIL DOMAIN-CONTAINING PROTEIN 180"/>
    <property type="match status" value="1"/>
</dbReference>
<feature type="domain" description="DUF4455" evidence="1">
    <location>
        <begin position="184"/>
        <end position="493"/>
    </location>
</feature>
<dbReference type="OrthoDB" id="8943394at2759"/>
<evidence type="ECO:0000259" key="1">
    <source>
        <dbReference type="Pfam" id="PF14643"/>
    </source>
</evidence>
<gene>
    <name evidence="2" type="ORF">JZ751_002584</name>
</gene>
<proteinExistence type="predicted"/>
<dbReference type="Pfam" id="PF14643">
    <property type="entry name" value="DUF4455"/>
    <property type="match status" value="1"/>
</dbReference>
<protein>
    <recommendedName>
        <fullName evidence="1">DUF4455 domain-containing protein</fullName>
    </recommendedName>
</protein>
<accession>A0A8T2NIJ2</accession>
<evidence type="ECO:0000313" key="3">
    <source>
        <dbReference type="Proteomes" id="UP000824540"/>
    </source>
</evidence>
<sequence length="494" mass="56357">MMSETRVIPSGKVYRQLFDAQVQLSRTLHDTRRKREGNEWSLYNDNAPVTRDTDTGNGIKTAANHVLADLTIRDQLSSGARYLQETEEQSVEEEVRGLPDTIVVEKLGSDIIERLAEKKAKDHAETLDQLHQDLAVLSMEYESFLREAADDFLRKLSASNEETEKLMRSMGSHAELSTHTLHVAVLLKKCTQTLEKIGHVAAADIHRLIDSEAMMINQATLANRRALARLFLNLTEKDLQGALSHRLHWQEKLQEWKNMKVQASVHRFKEIMSSPQILRPQGVQATLGTLQTEQQSLGQRRLKVLQSFSSMVPPRCSKDLAAEWYSSLSAVNEQIDSLHINSVTKIRLYYEQTWQDCLVEVDKFKEEVSGYGLASDDIQEIVSKELLPVLGQSQCQSEEWIEEIDRAFESLAKRIGALSKGLFGFAQKLAHLWEMHGAGLQRREHQLQDQLEKLSHKKEAELDMMLDRLRQESSEEALRISLSKTLHILEEITN</sequence>
<organism evidence="2 3">
    <name type="scientific">Albula glossodonta</name>
    <name type="common">roundjaw bonefish</name>
    <dbReference type="NCBI Taxonomy" id="121402"/>
    <lineage>
        <taxon>Eukaryota</taxon>
        <taxon>Metazoa</taxon>
        <taxon>Chordata</taxon>
        <taxon>Craniata</taxon>
        <taxon>Vertebrata</taxon>
        <taxon>Euteleostomi</taxon>
        <taxon>Actinopterygii</taxon>
        <taxon>Neopterygii</taxon>
        <taxon>Teleostei</taxon>
        <taxon>Albuliformes</taxon>
        <taxon>Albulidae</taxon>
        <taxon>Albula</taxon>
    </lineage>
</organism>
<name>A0A8T2NIJ2_9TELE</name>
<dbReference type="PANTHER" id="PTHR21444">
    <property type="entry name" value="COILED-COIL DOMAIN-CONTAINING PROTEIN 180"/>
    <property type="match status" value="1"/>
</dbReference>
<feature type="non-terminal residue" evidence="2">
    <location>
        <position position="494"/>
    </location>
</feature>